<protein>
    <submittedName>
        <fullName evidence="1">Uncharacterized protein</fullName>
    </submittedName>
</protein>
<evidence type="ECO:0000313" key="1">
    <source>
        <dbReference type="EMBL" id="GBM29384.1"/>
    </source>
</evidence>
<comment type="caution">
    <text evidence="1">The sequence shown here is derived from an EMBL/GenBank/DDBJ whole genome shotgun (WGS) entry which is preliminary data.</text>
</comment>
<proteinExistence type="predicted"/>
<name>A0A4Y2ENI1_ARAVE</name>
<keyword evidence="2" id="KW-1185">Reference proteome</keyword>
<dbReference type="AlphaFoldDB" id="A0A4Y2ENI1"/>
<accession>A0A4Y2ENI1</accession>
<evidence type="ECO:0000313" key="2">
    <source>
        <dbReference type="Proteomes" id="UP000499080"/>
    </source>
</evidence>
<sequence length="174" mass="19663">MRPTPGSGKYLPLWATLPAGAQAKRLGACGCSYHLTVVQIYETRRNVALVYLRNEQKARASDALNTCCLFPPKAQRVTGEWVTSIGEGFWLSLVILTSHFEATHGLFWDEHHNFEMRSDDEDDTWESTPTSPSFHTITAGRCLALEERGKHKNELESLMNERLEKPLGCNSFQH</sequence>
<gene>
    <name evidence="1" type="ORF">AVEN_253906_1</name>
</gene>
<dbReference type="Proteomes" id="UP000499080">
    <property type="component" value="Unassembled WGS sequence"/>
</dbReference>
<dbReference type="EMBL" id="BGPR01000635">
    <property type="protein sequence ID" value="GBM29384.1"/>
    <property type="molecule type" value="Genomic_DNA"/>
</dbReference>
<reference evidence="1 2" key="1">
    <citation type="journal article" date="2019" name="Sci. Rep.">
        <title>Orb-weaving spider Araneus ventricosus genome elucidates the spidroin gene catalogue.</title>
        <authorList>
            <person name="Kono N."/>
            <person name="Nakamura H."/>
            <person name="Ohtoshi R."/>
            <person name="Moran D.A.P."/>
            <person name="Shinohara A."/>
            <person name="Yoshida Y."/>
            <person name="Fujiwara M."/>
            <person name="Mori M."/>
            <person name="Tomita M."/>
            <person name="Arakawa K."/>
        </authorList>
    </citation>
    <scope>NUCLEOTIDE SEQUENCE [LARGE SCALE GENOMIC DNA]</scope>
</reference>
<organism evidence="1 2">
    <name type="scientific">Araneus ventricosus</name>
    <name type="common">Orbweaver spider</name>
    <name type="synonym">Epeira ventricosa</name>
    <dbReference type="NCBI Taxonomy" id="182803"/>
    <lineage>
        <taxon>Eukaryota</taxon>
        <taxon>Metazoa</taxon>
        <taxon>Ecdysozoa</taxon>
        <taxon>Arthropoda</taxon>
        <taxon>Chelicerata</taxon>
        <taxon>Arachnida</taxon>
        <taxon>Araneae</taxon>
        <taxon>Araneomorphae</taxon>
        <taxon>Entelegynae</taxon>
        <taxon>Araneoidea</taxon>
        <taxon>Araneidae</taxon>
        <taxon>Araneus</taxon>
    </lineage>
</organism>